<dbReference type="GO" id="GO:0005524">
    <property type="term" value="F:ATP binding"/>
    <property type="evidence" value="ECO:0007669"/>
    <property type="project" value="UniProtKB-KW"/>
</dbReference>
<dbReference type="STRING" id="561720.SAMN06275492_101289"/>
<dbReference type="GO" id="GO:0006189">
    <property type="term" value="P:'de novo' IMP biosynthetic process"/>
    <property type="evidence" value="ECO:0007669"/>
    <property type="project" value="UniProtKB-UniRule"/>
</dbReference>
<evidence type="ECO:0000256" key="2">
    <source>
        <dbReference type="ARBA" id="ARBA00010190"/>
    </source>
</evidence>
<dbReference type="SUPFAM" id="SSF56104">
    <property type="entry name" value="SAICAR synthase-like"/>
    <property type="match status" value="1"/>
</dbReference>
<dbReference type="GO" id="GO:0004639">
    <property type="term" value="F:phosphoribosylaminoimidazolesuccinocarboxamide synthase activity"/>
    <property type="evidence" value="ECO:0007669"/>
    <property type="project" value="UniProtKB-UniRule"/>
</dbReference>
<dbReference type="OrthoDB" id="9801549at2"/>
<evidence type="ECO:0000256" key="4">
    <source>
        <dbReference type="ARBA" id="ARBA00022741"/>
    </source>
</evidence>
<comment type="similarity">
    <text evidence="2 8">Belongs to the SAICAR synthetase family.</text>
</comment>
<dbReference type="AlphaFoldDB" id="A0A1X7IBF7"/>
<keyword evidence="3 8" id="KW-0436">Ligase</keyword>
<evidence type="ECO:0000256" key="6">
    <source>
        <dbReference type="ARBA" id="ARBA00022840"/>
    </source>
</evidence>
<evidence type="ECO:0000259" key="9">
    <source>
        <dbReference type="Pfam" id="PF01259"/>
    </source>
</evidence>
<dbReference type="InterPro" id="IPR028923">
    <property type="entry name" value="SAICAR_synt/ADE2_N"/>
</dbReference>
<dbReference type="FunFam" id="3.30.470.20:FF:000006">
    <property type="entry name" value="Phosphoribosylaminoimidazole-succinocarboxamide synthase"/>
    <property type="match status" value="1"/>
</dbReference>
<dbReference type="InterPro" id="IPR018236">
    <property type="entry name" value="SAICAR_synthetase_CS"/>
</dbReference>
<dbReference type="InterPro" id="IPR001636">
    <property type="entry name" value="SAICAR_synth"/>
</dbReference>
<dbReference type="PROSITE" id="PS01057">
    <property type="entry name" value="SAICAR_SYNTHETASE_1"/>
    <property type="match status" value="1"/>
</dbReference>
<dbReference type="PROSITE" id="PS01058">
    <property type="entry name" value="SAICAR_SYNTHETASE_2"/>
    <property type="match status" value="1"/>
</dbReference>
<evidence type="ECO:0000256" key="1">
    <source>
        <dbReference type="ARBA" id="ARBA00004672"/>
    </source>
</evidence>
<evidence type="ECO:0000256" key="3">
    <source>
        <dbReference type="ARBA" id="ARBA00022598"/>
    </source>
</evidence>
<dbReference type="EMBL" id="FXBB01000001">
    <property type="protein sequence ID" value="SMG11777.1"/>
    <property type="molecule type" value="Genomic_DNA"/>
</dbReference>
<comment type="pathway">
    <text evidence="1 8">Purine metabolism; IMP biosynthesis via de novo pathway; 5-amino-1-(5-phospho-D-ribosyl)imidazole-4-carboxamide from 5-amino-1-(5-phospho-D-ribosyl)imidazole-4-carboxylate: step 1/2.</text>
</comment>
<feature type="domain" description="SAICAR synthetase/ADE2 N-terminal" evidence="9">
    <location>
        <begin position="7"/>
        <end position="232"/>
    </location>
</feature>
<sequence length="238" mass="27523">MEIREMLYEGKAKRLYSTDDPEVLYLEYKNSLTAFNAKKKAEMEGKGELNNLISSWIFKYLSKKGIESHFIEKINDNCQTVKPVTIVPLEVVLRNVTAGSICKRLGLEQGMKLSRPLIEFYYKEDELDDPLVLEDHALLFGWATEEDLKTMKEITLKVNDALIELFDSIDIDLVDFKLEFGKDSDGKIILADEVSPDTCRYWEKGTGKSLDKDRFRKDMGDVLGAYREIWRRLSERGE</sequence>
<dbReference type="InterPro" id="IPR033934">
    <property type="entry name" value="SAICAR_synt_PurC"/>
</dbReference>
<dbReference type="RefSeq" id="WP_085543562.1">
    <property type="nucleotide sequence ID" value="NZ_FXBB01000001.1"/>
</dbReference>
<dbReference type="NCBIfam" id="TIGR00081">
    <property type="entry name" value="purC"/>
    <property type="match status" value="1"/>
</dbReference>
<dbReference type="InterPro" id="IPR050089">
    <property type="entry name" value="SAICAR_synthetase"/>
</dbReference>
<comment type="catalytic activity">
    <reaction evidence="7 8">
        <text>5-amino-1-(5-phospho-D-ribosyl)imidazole-4-carboxylate + L-aspartate + ATP = (2S)-2-[5-amino-1-(5-phospho-beta-D-ribosyl)imidazole-4-carboxamido]succinate + ADP + phosphate + 2 H(+)</text>
        <dbReference type="Rhea" id="RHEA:22628"/>
        <dbReference type="ChEBI" id="CHEBI:15378"/>
        <dbReference type="ChEBI" id="CHEBI:29991"/>
        <dbReference type="ChEBI" id="CHEBI:30616"/>
        <dbReference type="ChEBI" id="CHEBI:43474"/>
        <dbReference type="ChEBI" id="CHEBI:58443"/>
        <dbReference type="ChEBI" id="CHEBI:77657"/>
        <dbReference type="ChEBI" id="CHEBI:456216"/>
        <dbReference type="EC" id="6.3.2.6"/>
    </reaction>
</comment>
<dbReference type="Proteomes" id="UP000193355">
    <property type="component" value="Unassembled WGS sequence"/>
</dbReference>
<proteinExistence type="inferred from homology"/>
<dbReference type="HAMAP" id="MF_00137">
    <property type="entry name" value="SAICAR_synth"/>
    <property type="match status" value="1"/>
</dbReference>
<accession>A0A1X7IBF7</accession>
<name>A0A1X7IBF7_9BACT</name>
<reference evidence="11" key="1">
    <citation type="submission" date="2017-04" db="EMBL/GenBank/DDBJ databases">
        <authorList>
            <person name="Varghese N."/>
            <person name="Submissions S."/>
        </authorList>
    </citation>
    <scope>NUCLEOTIDE SEQUENCE [LARGE SCALE GENOMIC DNA]</scope>
    <source>
        <strain evidence="11">USBA 82</strain>
    </source>
</reference>
<evidence type="ECO:0000256" key="5">
    <source>
        <dbReference type="ARBA" id="ARBA00022755"/>
    </source>
</evidence>
<dbReference type="EC" id="6.3.2.6" evidence="8"/>
<evidence type="ECO:0000256" key="7">
    <source>
        <dbReference type="ARBA" id="ARBA00048475"/>
    </source>
</evidence>
<gene>
    <name evidence="8" type="primary">purC</name>
    <name evidence="10" type="ORF">SAMN06275492_101289</name>
</gene>
<dbReference type="CDD" id="cd01415">
    <property type="entry name" value="SAICAR_synt_PurC"/>
    <property type="match status" value="1"/>
</dbReference>
<dbReference type="Gene3D" id="3.30.200.20">
    <property type="entry name" value="Phosphorylase Kinase, domain 1"/>
    <property type="match status" value="1"/>
</dbReference>
<dbReference type="PANTHER" id="PTHR43599:SF3">
    <property type="entry name" value="SI:DKEY-6E2.2"/>
    <property type="match status" value="1"/>
</dbReference>
<dbReference type="GO" id="GO:0009236">
    <property type="term" value="P:cobalamin biosynthetic process"/>
    <property type="evidence" value="ECO:0007669"/>
    <property type="project" value="InterPro"/>
</dbReference>
<dbReference type="Pfam" id="PF01259">
    <property type="entry name" value="SAICAR_synt"/>
    <property type="match status" value="1"/>
</dbReference>
<keyword evidence="4 8" id="KW-0547">Nucleotide-binding</keyword>
<protein>
    <recommendedName>
        <fullName evidence="8">Phosphoribosylaminoimidazole-succinocarboxamide synthase</fullName>
        <ecNumber evidence="8">6.3.2.6</ecNumber>
    </recommendedName>
    <alternativeName>
        <fullName evidence="8">SAICAR synthetase</fullName>
    </alternativeName>
</protein>
<dbReference type="UniPathway" id="UPA00074">
    <property type="reaction ID" value="UER00131"/>
</dbReference>
<dbReference type="PANTHER" id="PTHR43599">
    <property type="entry name" value="MULTIFUNCTIONAL PROTEIN ADE2"/>
    <property type="match status" value="1"/>
</dbReference>
<evidence type="ECO:0000313" key="10">
    <source>
        <dbReference type="EMBL" id="SMG11777.1"/>
    </source>
</evidence>
<dbReference type="Gene3D" id="3.30.470.20">
    <property type="entry name" value="ATP-grasp fold, B domain"/>
    <property type="match status" value="1"/>
</dbReference>
<keyword evidence="11" id="KW-1185">Reference proteome</keyword>
<keyword evidence="6 8" id="KW-0067">ATP-binding</keyword>
<evidence type="ECO:0000313" key="11">
    <source>
        <dbReference type="Proteomes" id="UP000193355"/>
    </source>
</evidence>
<organism evidence="10 11">
    <name type="scientific">Dethiosulfovibrio salsuginis</name>
    <dbReference type="NCBI Taxonomy" id="561720"/>
    <lineage>
        <taxon>Bacteria</taxon>
        <taxon>Thermotogati</taxon>
        <taxon>Synergistota</taxon>
        <taxon>Synergistia</taxon>
        <taxon>Synergistales</taxon>
        <taxon>Dethiosulfovibrionaceae</taxon>
        <taxon>Dethiosulfovibrio</taxon>
    </lineage>
</organism>
<evidence type="ECO:0000256" key="8">
    <source>
        <dbReference type="HAMAP-Rule" id="MF_00137"/>
    </source>
</evidence>
<keyword evidence="5 8" id="KW-0658">Purine biosynthesis</keyword>